<accession>A0A8S5S7I3</accession>
<evidence type="ECO:0000313" key="1">
    <source>
        <dbReference type="EMBL" id="DAF46870.1"/>
    </source>
</evidence>
<reference evidence="1" key="1">
    <citation type="journal article" date="2021" name="Proc. Natl. Acad. Sci. U.S.A.">
        <title>A Catalog of Tens of Thousands of Viruses from Human Metagenomes Reveals Hidden Associations with Chronic Diseases.</title>
        <authorList>
            <person name="Tisza M.J."/>
            <person name="Buck C.B."/>
        </authorList>
    </citation>
    <scope>NUCLEOTIDE SEQUENCE</scope>
    <source>
        <strain evidence="1">CtBrh2</strain>
    </source>
</reference>
<protein>
    <submittedName>
        <fullName evidence="1">Uncharacterized protein</fullName>
    </submittedName>
</protein>
<organism evidence="1">
    <name type="scientific">Siphoviridae sp. ctBrh2</name>
    <dbReference type="NCBI Taxonomy" id="2827804"/>
    <lineage>
        <taxon>Viruses</taxon>
        <taxon>Duplodnaviria</taxon>
        <taxon>Heunggongvirae</taxon>
        <taxon>Uroviricota</taxon>
        <taxon>Caudoviricetes</taxon>
    </lineage>
</organism>
<dbReference type="EMBL" id="BK032545">
    <property type="protein sequence ID" value="DAF46870.1"/>
    <property type="molecule type" value="Genomic_DNA"/>
</dbReference>
<proteinExistence type="predicted"/>
<name>A0A8S5S7I3_9CAUD</name>
<sequence length="43" mass="4938">MNLTVITPCKNYTNVCSCCKANTRLIYTIYEKRGKAHRCKGKI</sequence>